<protein>
    <submittedName>
        <fullName evidence="3">LAGLIDADG endonuclease</fullName>
    </submittedName>
</protein>
<evidence type="ECO:0000259" key="2">
    <source>
        <dbReference type="Pfam" id="PF03161"/>
    </source>
</evidence>
<keyword evidence="3" id="KW-0496">Mitochondrion</keyword>
<dbReference type="EMBL" id="MT755636">
    <property type="protein sequence ID" value="QNH82614.1"/>
    <property type="molecule type" value="Genomic_DNA"/>
</dbReference>
<dbReference type="InterPro" id="IPR052500">
    <property type="entry name" value="Chloro/Mito_RNA_Process"/>
</dbReference>
<evidence type="ECO:0000256" key="1">
    <source>
        <dbReference type="ARBA" id="ARBA00002670"/>
    </source>
</evidence>
<accession>A0A7G7XQC3</accession>
<geneLocation type="mitochondrion" evidence="3"/>
<keyword evidence="3" id="KW-0255">Endonuclease</keyword>
<dbReference type="Pfam" id="PF03161">
    <property type="entry name" value="LAGLIDADG_2"/>
    <property type="match status" value="1"/>
</dbReference>
<comment type="function">
    <text evidence="1">Mitochondrial DNA endonuclease involved in intron homing.</text>
</comment>
<keyword evidence="3" id="KW-0378">Hydrolase</keyword>
<dbReference type="PANTHER" id="PTHR47539">
    <property type="entry name" value="PENTATRICOPEPTIDE REPEAT-CONTAINING PROTEIN OTP51, CHLOROPLASTIC"/>
    <property type="match status" value="1"/>
</dbReference>
<keyword evidence="3" id="KW-0540">Nuclease</keyword>
<dbReference type="InterPro" id="IPR027434">
    <property type="entry name" value="Homing_endonucl"/>
</dbReference>
<dbReference type="AlphaFoldDB" id="A0A7G7XQC3"/>
<dbReference type="GO" id="GO:0000373">
    <property type="term" value="P:Group II intron splicing"/>
    <property type="evidence" value="ECO:0007669"/>
    <property type="project" value="TreeGrafter"/>
</dbReference>
<dbReference type="GO" id="GO:0004519">
    <property type="term" value="F:endonuclease activity"/>
    <property type="evidence" value="ECO:0007669"/>
    <property type="project" value="UniProtKB-KW"/>
</dbReference>
<feature type="domain" description="Homing endonuclease LAGLIDADG" evidence="2">
    <location>
        <begin position="48"/>
        <end position="222"/>
    </location>
</feature>
<proteinExistence type="predicted"/>
<dbReference type="GO" id="GO:0045292">
    <property type="term" value="P:mRNA cis splicing, via spliceosome"/>
    <property type="evidence" value="ECO:0007669"/>
    <property type="project" value="TreeGrafter"/>
</dbReference>
<reference evidence="3" key="1">
    <citation type="submission" date="2020-07" db="EMBL/GenBank/DDBJ databases">
        <authorList>
            <person name="Tan M."/>
        </authorList>
    </citation>
    <scope>NUCLEOTIDE SEQUENCE</scope>
</reference>
<dbReference type="InterPro" id="IPR004860">
    <property type="entry name" value="LAGLIDADG_dom"/>
</dbReference>
<gene>
    <name evidence="3" type="primary">orf248</name>
</gene>
<name>A0A7G7XQC3_9BASI</name>
<evidence type="ECO:0000313" key="3">
    <source>
        <dbReference type="EMBL" id="QNH82614.1"/>
    </source>
</evidence>
<organism evidence="3">
    <name type="scientific">Sterigmatomyces sp</name>
    <dbReference type="NCBI Taxonomy" id="1972484"/>
    <lineage>
        <taxon>Eukaryota</taxon>
        <taxon>Fungi</taxon>
        <taxon>Dikarya</taxon>
        <taxon>Basidiomycota</taxon>
        <taxon>Pucciniomycotina</taxon>
        <taxon>Agaricostilbomycetes</taxon>
        <taxon>Agaricostilbales</taxon>
        <taxon>Agaricostilbaceae</taxon>
        <taxon>Sterigmatomyces</taxon>
    </lineage>
</organism>
<dbReference type="SUPFAM" id="SSF55608">
    <property type="entry name" value="Homing endonucleases"/>
    <property type="match status" value="1"/>
</dbReference>
<dbReference type="PANTHER" id="PTHR47539:SF1">
    <property type="entry name" value="PENTATRICOPEPTIDE REPEAT-CONTAINING PROTEIN OTP51, CHLOROPLASTIC"/>
    <property type="match status" value="1"/>
</dbReference>
<sequence length="248" mass="27856">MNINPKTNPQRDAVLLAQQTRVVGPNSALMRNYKDSLPNLDLFQLGLCVGVLLGDAAIAPNQAVTQLTHRLKFEWGGKNQEYAQHVYDMLSLYCLTGLRTQVRVNAKNNEVTTWCFQTVSVPAFNILAIAFLSGGKKVLDIHALADMITPVSLAYWFMDDGGSVMNNRYTLHLHTQGFTHEEVLALCGILKNKFDLDCWVGSKASKKHKPFIVISGHSYTKFFQLVAPHIIPSMRYKFPTGSRTQWQD</sequence>
<dbReference type="Gene3D" id="3.10.28.10">
    <property type="entry name" value="Homing endonucleases"/>
    <property type="match status" value="2"/>
</dbReference>